<evidence type="ECO:0000256" key="1">
    <source>
        <dbReference type="ARBA" id="ARBA00003761"/>
    </source>
</evidence>
<keyword evidence="7 12" id="KW-0547">Nucleotide-binding</keyword>
<keyword evidence="9" id="KW-0460">Magnesium</keyword>
<dbReference type="GO" id="GO:2001295">
    <property type="term" value="P:malonyl-CoA biosynthetic process"/>
    <property type="evidence" value="ECO:0007669"/>
    <property type="project" value="UniProtKB-UniPathway"/>
</dbReference>
<evidence type="ECO:0000256" key="13">
    <source>
        <dbReference type="RuleBase" id="RU365063"/>
    </source>
</evidence>
<dbReference type="Gene3D" id="3.30.470.20">
    <property type="entry name" value="ATP-grasp fold, B domain"/>
    <property type="match status" value="1"/>
</dbReference>
<evidence type="ECO:0000256" key="10">
    <source>
        <dbReference type="ARBA" id="ARBA00023267"/>
    </source>
</evidence>
<evidence type="ECO:0000256" key="2">
    <source>
        <dbReference type="ARBA" id="ARBA00004956"/>
    </source>
</evidence>
<keyword evidence="13" id="KW-0275">Fatty acid biosynthesis</keyword>
<dbReference type="AlphaFoldDB" id="A0A519BEJ3"/>
<feature type="domain" description="Biotin carboxylation" evidence="15">
    <location>
        <begin position="1"/>
        <end position="450"/>
    </location>
</feature>
<comment type="subunit">
    <text evidence="3 13">Acetyl-CoA carboxylase is a heterohexamer of biotin carboxyl carrier protein, biotin carboxylase and the two subunits of carboxyl transferase in a 2:2 complex.</text>
</comment>
<protein>
    <recommendedName>
        <fullName evidence="4 13">Biotin carboxylase</fullName>
        <ecNumber evidence="4 13">6.3.4.14</ecNumber>
    </recommendedName>
    <alternativeName>
        <fullName evidence="13">Acetyl-coenzyme A carboxylase biotin carboxylase subunit A</fullName>
    </alternativeName>
</protein>
<evidence type="ECO:0000256" key="7">
    <source>
        <dbReference type="ARBA" id="ARBA00022741"/>
    </source>
</evidence>
<dbReference type="PROSITE" id="PS50975">
    <property type="entry name" value="ATP_GRASP"/>
    <property type="match status" value="1"/>
</dbReference>
<sequence>MFRKILIANRGEIAVRVIRACKEMGIKTVAVYSTADKNSLHVKYADEAICIGPPQSAKSYLNISSIISAAEVTDSEAIHPGYGFLSENANFAEISENCGIKFIGPTADNMNALGNKRNARKLVSSLGIPVLPGSGDIGANNDDEDEENLKKAAEEIGYPLVLKASMGGGGKGIRMVLSPAHLIQAYHQARQEALTFFGDKDVYLEKYCENPRHIEFQVLADKYGNAIYLGERDCSIQRRHQKIIEESPSVAIKASMRKKMGEAITKVLKEIKYVNAATFEFLLAGDNDFYFMEVNTRVQVEHPVTEFVTGIDIIKEQIKIANGDKLKIKQEDIKIKGHSIEVRINAENPRDFKPSPGLITMYNKPGGVNVRVDDFAYCGYRVEPFYDSLLGKLIVYDNSRTAAINKLKSALSEFWIEGIETNIPFIKRIINDGDYISGKVDIGYIARLLEGK</sequence>
<accession>A0A519BEJ3</accession>
<dbReference type="InterPro" id="IPR005479">
    <property type="entry name" value="CPAse_ATP-bd"/>
</dbReference>
<dbReference type="Pfam" id="PF02785">
    <property type="entry name" value="Biotin_carb_C"/>
    <property type="match status" value="1"/>
</dbReference>
<evidence type="ECO:0000256" key="6">
    <source>
        <dbReference type="ARBA" id="ARBA00022723"/>
    </source>
</evidence>
<comment type="catalytic activity">
    <reaction evidence="11 13">
        <text>N(6)-biotinyl-L-lysyl-[protein] + hydrogencarbonate + ATP = N(6)-carboxybiotinyl-L-lysyl-[protein] + ADP + phosphate + H(+)</text>
        <dbReference type="Rhea" id="RHEA:13501"/>
        <dbReference type="Rhea" id="RHEA-COMP:10505"/>
        <dbReference type="Rhea" id="RHEA-COMP:10506"/>
        <dbReference type="ChEBI" id="CHEBI:15378"/>
        <dbReference type="ChEBI" id="CHEBI:17544"/>
        <dbReference type="ChEBI" id="CHEBI:30616"/>
        <dbReference type="ChEBI" id="CHEBI:43474"/>
        <dbReference type="ChEBI" id="CHEBI:83144"/>
        <dbReference type="ChEBI" id="CHEBI:83145"/>
        <dbReference type="ChEBI" id="CHEBI:456216"/>
        <dbReference type="EC" id="6.3.4.14"/>
    </reaction>
</comment>
<dbReference type="PROSITE" id="PS00867">
    <property type="entry name" value="CPSASE_2"/>
    <property type="match status" value="1"/>
</dbReference>
<reference evidence="16 17" key="1">
    <citation type="journal article" date="2019" name="ISME J.">
        <title>Insights into ecological role of a new deltaproteobacterial order Candidatus Acidulodesulfobacterales by metagenomics and metatranscriptomics.</title>
        <authorList>
            <person name="Tan S."/>
            <person name="Liu J."/>
            <person name="Fang Y."/>
            <person name="Hedlund B.P."/>
            <person name="Lian Z.H."/>
            <person name="Huang L.Y."/>
            <person name="Li J.T."/>
            <person name="Huang L.N."/>
            <person name="Li W.J."/>
            <person name="Jiang H.C."/>
            <person name="Dong H.L."/>
            <person name="Shu W.S."/>
        </authorList>
    </citation>
    <scope>NUCLEOTIDE SEQUENCE [LARGE SCALE GENOMIC DNA]</scope>
    <source>
        <strain evidence="16">AP2</strain>
    </source>
</reference>
<evidence type="ECO:0000256" key="3">
    <source>
        <dbReference type="ARBA" id="ARBA00011750"/>
    </source>
</evidence>
<dbReference type="PROSITE" id="PS00866">
    <property type="entry name" value="CPSASE_1"/>
    <property type="match status" value="1"/>
</dbReference>
<dbReference type="PANTHER" id="PTHR48095:SF2">
    <property type="entry name" value="BIOTIN CARBOXYLASE, CHLOROPLASTIC"/>
    <property type="match status" value="1"/>
</dbReference>
<dbReference type="SMART" id="SM00878">
    <property type="entry name" value="Biotin_carb_C"/>
    <property type="match status" value="1"/>
</dbReference>
<evidence type="ECO:0000256" key="9">
    <source>
        <dbReference type="ARBA" id="ARBA00022842"/>
    </source>
</evidence>
<evidence type="ECO:0000256" key="8">
    <source>
        <dbReference type="ARBA" id="ARBA00022840"/>
    </source>
</evidence>
<dbReference type="InterPro" id="IPR051602">
    <property type="entry name" value="ACC_Biotin_Carboxylase"/>
</dbReference>
<dbReference type="InterPro" id="IPR005482">
    <property type="entry name" value="Biotin_COase_C"/>
</dbReference>
<dbReference type="GO" id="GO:0004075">
    <property type="term" value="F:biotin carboxylase activity"/>
    <property type="evidence" value="ECO:0007669"/>
    <property type="project" value="UniProtKB-EC"/>
</dbReference>
<dbReference type="InterPro" id="IPR011764">
    <property type="entry name" value="Biotin_carboxylation_dom"/>
</dbReference>
<dbReference type="InterPro" id="IPR005481">
    <property type="entry name" value="BC-like_N"/>
</dbReference>
<keyword evidence="13" id="KW-0443">Lipid metabolism</keyword>
<dbReference type="InterPro" id="IPR011761">
    <property type="entry name" value="ATP-grasp"/>
</dbReference>
<keyword evidence="5 13" id="KW-0436">Ligase</keyword>
<evidence type="ECO:0000256" key="5">
    <source>
        <dbReference type="ARBA" id="ARBA00022598"/>
    </source>
</evidence>
<comment type="caution">
    <text evidence="16">The sequence shown here is derived from an EMBL/GenBank/DDBJ whole genome shotgun (WGS) entry which is preliminary data.</text>
</comment>
<dbReference type="GO" id="GO:0006633">
    <property type="term" value="P:fatty acid biosynthetic process"/>
    <property type="evidence" value="ECO:0007669"/>
    <property type="project" value="UniProtKB-KW"/>
</dbReference>
<evidence type="ECO:0000313" key="16">
    <source>
        <dbReference type="EMBL" id="RZD15685.1"/>
    </source>
</evidence>
<dbReference type="NCBIfam" id="NF006367">
    <property type="entry name" value="PRK08591.1"/>
    <property type="match status" value="1"/>
</dbReference>
<dbReference type="InterPro" id="IPR004549">
    <property type="entry name" value="Acetyl_CoA_COase_biotin_COase"/>
</dbReference>
<evidence type="ECO:0000256" key="11">
    <source>
        <dbReference type="ARBA" id="ARBA00048600"/>
    </source>
</evidence>
<dbReference type="EMBL" id="SGBC01000004">
    <property type="protein sequence ID" value="RZD15685.1"/>
    <property type="molecule type" value="Genomic_DNA"/>
</dbReference>
<evidence type="ECO:0000313" key="17">
    <source>
        <dbReference type="Proteomes" id="UP000316562"/>
    </source>
</evidence>
<feature type="domain" description="ATP-grasp" evidence="14">
    <location>
        <begin position="120"/>
        <end position="322"/>
    </location>
</feature>
<dbReference type="SUPFAM" id="SSF52440">
    <property type="entry name" value="PreATP-grasp domain"/>
    <property type="match status" value="1"/>
</dbReference>
<gene>
    <name evidence="16" type="primary">accC</name>
    <name evidence="16" type="ORF">EVJ46_09150</name>
</gene>
<name>A0A519BEJ3_ACIG2</name>
<dbReference type="UniPathway" id="UPA00655">
    <property type="reaction ID" value="UER00711"/>
</dbReference>
<dbReference type="FunFam" id="3.30.1490.20:FF:000003">
    <property type="entry name" value="acetyl-CoA carboxylase isoform X1"/>
    <property type="match status" value="1"/>
</dbReference>
<dbReference type="SUPFAM" id="SSF51246">
    <property type="entry name" value="Rudiment single hybrid motif"/>
    <property type="match status" value="1"/>
</dbReference>
<dbReference type="FunFam" id="3.40.50.20:FF:000010">
    <property type="entry name" value="Propionyl-CoA carboxylase subunit alpha"/>
    <property type="match status" value="1"/>
</dbReference>
<dbReference type="SUPFAM" id="SSF56059">
    <property type="entry name" value="Glutathione synthetase ATP-binding domain-like"/>
    <property type="match status" value="1"/>
</dbReference>
<dbReference type="NCBIfam" id="TIGR00514">
    <property type="entry name" value="accC"/>
    <property type="match status" value="1"/>
</dbReference>
<evidence type="ECO:0000259" key="14">
    <source>
        <dbReference type="PROSITE" id="PS50975"/>
    </source>
</evidence>
<keyword evidence="10 13" id="KW-0092">Biotin</keyword>
<dbReference type="InterPro" id="IPR016185">
    <property type="entry name" value="PreATP-grasp_dom_sf"/>
</dbReference>
<dbReference type="Pfam" id="PF00289">
    <property type="entry name" value="Biotin_carb_N"/>
    <property type="match status" value="1"/>
</dbReference>
<keyword evidence="8 12" id="KW-0067">ATP-binding</keyword>
<comment type="function">
    <text evidence="1 13">This protein is a component of the acetyl coenzyme A carboxylase complex; first, biotin carboxylase catalyzes the carboxylation of the carrier protein and then the transcarboxylase transfers the carboxyl group to form malonyl-CoA.</text>
</comment>
<proteinExistence type="predicted"/>
<dbReference type="PANTHER" id="PTHR48095">
    <property type="entry name" value="PYRUVATE CARBOXYLASE SUBUNIT A"/>
    <property type="match status" value="1"/>
</dbReference>
<keyword evidence="6" id="KW-0479">Metal-binding</keyword>
<dbReference type="EC" id="6.3.4.14" evidence="4 13"/>
<keyword evidence="13" id="KW-0444">Lipid biosynthesis</keyword>
<dbReference type="InterPro" id="IPR011054">
    <property type="entry name" value="Rudment_hybrid_motif"/>
</dbReference>
<dbReference type="GO" id="GO:0005524">
    <property type="term" value="F:ATP binding"/>
    <property type="evidence" value="ECO:0007669"/>
    <property type="project" value="UniProtKB-UniRule"/>
</dbReference>
<dbReference type="Pfam" id="PF02786">
    <property type="entry name" value="CPSase_L_D2"/>
    <property type="match status" value="1"/>
</dbReference>
<evidence type="ECO:0000256" key="12">
    <source>
        <dbReference type="PROSITE-ProRule" id="PRU00409"/>
    </source>
</evidence>
<organism evidence="16 17">
    <name type="scientific">Acididesulfobacter guangdongensis</name>
    <dbReference type="NCBI Taxonomy" id="2597225"/>
    <lineage>
        <taxon>Bacteria</taxon>
        <taxon>Deltaproteobacteria</taxon>
        <taxon>Candidatus Acidulodesulfobacterales</taxon>
        <taxon>Candidatus Acididesulfobacter</taxon>
    </lineage>
</organism>
<dbReference type="Proteomes" id="UP000316562">
    <property type="component" value="Unassembled WGS sequence"/>
</dbReference>
<dbReference type="PROSITE" id="PS50979">
    <property type="entry name" value="BC"/>
    <property type="match status" value="1"/>
</dbReference>
<evidence type="ECO:0000259" key="15">
    <source>
        <dbReference type="PROSITE" id="PS50979"/>
    </source>
</evidence>
<evidence type="ECO:0000256" key="4">
    <source>
        <dbReference type="ARBA" id="ARBA00013263"/>
    </source>
</evidence>
<keyword evidence="13" id="KW-0276">Fatty acid metabolism</keyword>
<comment type="pathway">
    <text evidence="2 13">Lipid metabolism; malonyl-CoA biosynthesis; malonyl-CoA from acetyl-CoA: step 1/1.</text>
</comment>
<dbReference type="GO" id="GO:0046872">
    <property type="term" value="F:metal ion binding"/>
    <property type="evidence" value="ECO:0007669"/>
    <property type="project" value="UniProtKB-KW"/>
</dbReference>